<dbReference type="InterPro" id="IPR051453">
    <property type="entry name" value="MBL_Glyoxalase_II"/>
</dbReference>
<evidence type="ECO:0000256" key="2">
    <source>
        <dbReference type="ARBA" id="ARBA00022723"/>
    </source>
</evidence>
<dbReference type="PANTHER" id="PTHR46233">
    <property type="entry name" value="HYDROXYACYLGLUTATHIONE HYDROLASE GLOC"/>
    <property type="match status" value="1"/>
</dbReference>
<dbReference type="RefSeq" id="WP_036926954.1">
    <property type="nucleotide sequence ID" value="NZ_JRPQ01000073.1"/>
</dbReference>
<dbReference type="InterPro" id="IPR001279">
    <property type="entry name" value="Metallo-B-lactamas"/>
</dbReference>
<dbReference type="Pfam" id="PF00753">
    <property type="entry name" value="Lactamase_B"/>
    <property type="match status" value="1"/>
</dbReference>
<organism evidence="6 7">
    <name type="scientific">Hoylesella timonensis S9-PR14</name>
    <dbReference type="NCBI Taxonomy" id="1401062"/>
    <lineage>
        <taxon>Bacteria</taxon>
        <taxon>Pseudomonadati</taxon>
        <taxon>Bacteroidota</taxon>
        <taxon>Bacteroidia</taxon>
        <taxon>Bacteroidales</taxon>
        <taxon>Prevotellaceae</taxon>
        <taxon>Hoylesella</taxon>
    </lineage>
</organism>
<evidence type="ECO:0000256" key="3">
    <source>
        <dbReference type="ARBA" id="ARBA00022801"/>
    </source>
</evidence>
<accession>A0A098YSQ4</accession>
<keyword evidence="4" id="KW-0862">Zinc</keyword>
<dbReference type="AlphaFoldDB" id="A0A098YSQ4"/>
<feature type="domain" description="Metallo-beta-lactamase" evidence="5">
    <location>
        <begin position="13"/>
        <end position="196"/>
    </location>
</feature>
<dbReference type="Gene3D" id="3.60.15.10">
    <property type="entry name" value="Ribonuclease Z/Hydroxyacylglutathione hydrolase-like"/>
    <property type="match status" value="1"/>
</dbReference>
<sequence>MIQVHSLACNMLQENCYIIHDESKECVIIDCGAFYEQEKSAIQQYISKNQLQPVQLIGTHGHIDHHFGNAFLYKEYGLLPTVHQADKFLMEQLNEQAEYFAGVHLTEQMPMPQTYFSEDDKISLGSHTFTILETPGHSPGSVFFYCAEENIAFSGDTLFHYSIGRTDLEGGSMFQMIQSLRMISQLPDMTKIYPGHGAPTTIGTEIAGNPYMDR</sequence>
<evidence type="ECO:0000259" key="5">
    <source>
        <dbReference type="SMART" id="SM00849"/>
    </source>
</evidence>
<keyword evidence="2" id="KW-0479">Metal-binding</keyword>
<name>A0A098YSQ4_9BACT</name>
<dbReference type="SMART" id="SM00849">
    <property type="entry name" value="Lactamase_B"/>
    <property type="match status" value="1"/>
</dbReference>
<dbReference type="EMBL" id="JRPQ01000073">
    <property type="protein sequence ID" value="KGI22322.1"/>
    <property type="molecule type" value="Genomic_DNA"/>
</dbReference>
<proteinExistence type="predicted"/>
<evidence type="ECO:0000256" key="4">
    <source>
        <dbReference type="ARBA" id="ARBA00022833"/>
    </source>
</evidence>
<dbReference type="CDD" id="cd06262">
    <property type="entry name" value="metallo-hydrolase-like_MBL-fold"/>
    <property type="match status" value="1"/>
</dbReference>
<dbReference type="PANTHER" id="PTHR46233:SF3">
    <property type="entry name" value="HYDROXYACYLGLUTATHIONE HYDROLASE GLOC"/>
    <property type="match status" value="1"/>
</dbReference>
<dbReference type="GO" id="GO:0016787">
    <property type="term" value="F:hydrolase activity"/>
    <property type="evidence" value="ECO:0007669"/>
    <property type="project" value="UniProtKB-KW"/>
</dbReference>
<dbReference type="OrthoDB" id="9802248at2"/>
<reference evidence="6 7" key="1">
    <citation type="submission" date="2014-07" db="EMBL/GenBank/DDBJ databases">
        <authorList>
            <person name="McCorrison J."/>
            <person name="Sanka R."/>
            <person name="Torralba M."/>
            <person name="Gillis M."/>
            <person name="Haft D.H."/>
            <person name="Methe B."/>
            <person name="Sutton G."/>
            <person name="Nelson K.E."/>
        </authorList>
    </citation>
    <scope>NUCLEOTIDE SEQUENCE [LARGE SCALE GENOMIC DNA]</scope>
    <source>
        <strain evidence="6 7">S9-PR14</strain>
    </source>
</reference>
<dbReference type="Proteomes" id="UP000029723">
    <property type="component" value="Unassembled WGS sequence"/>
</dbReference>
<comment type="caution">
    <text evidence="6">The sequence shown here is derived from an EMBL/GenBank/DDBJ whole genome shotgun (WGS) entry which is preliminary data.</text>
</comment>
<keyword evidence="3" id="KW-0378">Hydrolase</keyword>
<evidence type="ECO:0000256" key="1">
    <source>
        <dbReference type="ARBA" id="ARBA00001947"/>
    </source>
</evidence>
<dbReference type="SUPFAM" id="SSF56281">
    <property type="entry name" value="Metallo-hydrolase/oxidoreductase"/>
    <property type="match status" value="1"/>
</dbReference>
<dbReference type="GO" id="GO:0046872">
    <property type="term" value="F:metal ion binding"/>
    <property type="evidence" value="ECO:0007669"/>
    <property type="project" value="UniProtKB-KW"/>
</dbReference>
<dbReference type="InterPro" id="IPR036866">
    <property type="entry name" value="RibonucZ/Hydroxyglut_hydro"/>
</dbReference>
<evidence type="ECO:0000313" key="7">
    <source>
        <dbReference type="Proteomes" id="UP000029723"/>
    </source>
</evidence>
<protein>
    <submittedName>
        <fullName evidence="6">Metallo-beta-lactamase</fullName>
    </submittedName>
</protein>
<comment type="cofactor">
    <cofactor evidence="1">
        <name>Zn(2+)</name>
        <dbReference type="ChEBI" id="CHEBI:29105"/>
    </cofactor>
</comment>
<evidence type="ECO:0000313" key="6">
    <source>
        <dbReference type="EMBL" id="KGI22322.1"/>
    </source>
</evidence>
<gene>
    <name evidence="6" type="ORF">HMPREF9304_05095</name>
</gene>